<dbReference type="InterPro" id="IPR013078">
    <property type="entry name" value="His_Pase_superF_clade-1"/>
</dbReference>
<dbReference type="Pfam" id="PF00300">
    <property type="entry name" value="His_Phos_1"/>
    <property type="match status" value="1"/>
</dbReference>
<dbReference type="SUPFAM" id="SSF53254">
    <property type="entry name" value="Phosphoglycerate mutase-like"/>
    <property type="match status" value="1"/>
</dbReference>
<dbReference type="InterPro" id="IPR029033">
    <property type="entry name" value="His_PPase_superfam"/>
</dbReference>
<dbReference type="OrthoDB" id="7502553at2"/>
<evidence type="ECO:0000313" key="1">
    <source>
        <dbReference type="EMBL" id="AXY21741.1"/>
    </source>
</evidence>
<dbReference type="Gene3D" id="3.40.50.1240">
    <property type="entry name" value="Phosphoglycerate mutase-like"/>
    <property type="match status" value="1"/>
</dbReference>
<dbReference type="AlphaFoldDB" id="A0A347WA48"/>
<sequence length="177" mass="18787">MNQILTCIALPPADSLRRGMIPRTDDAIALPPDFPGSLSDDADLTLIPPSMEPPPDCACHHVPALRMVEMGAWQGAALKDLPPAGLARWTADATFAPPGGESRADLLHRITPWLTALPTTPPRIRVMADATVIKAIVIAALGGDAGMLSRLDIAPCSHTVLTRHTAWRVRMTGAPLS</sequence>
<organism evidence="1 2">
    <name type="scientific">Komagataeibacter saccharivorans</name>
    <dbReference type="NCBI Taxonomy" id="265959"/>
    <lineage>
        <taxon>Bacteria</taxon>
        <taxon>Pseudomonadati</taxon>
        <taxon>Pseudomonadota</taxon>
        <taxon>Alphaproteobacteria</taxon>
        <taxon>Acetobacterales</taxon>
        <taxon>Acetobacteraceae</taxon>
        <taxon>Komagataeibacter</taxon>
    </lineage>
</organism>
<protein>
    <submittedName>
        <fullName evidence="1">Bifunctional RNase H/acid phosphatase</fullName>
    </submittedName>
</protein>
<proteinExistence type="predicted"/>
<evidence type="ECO:0000313" key="2">
    <source>
        <dbReference type="Proteomes" id="UP000264120"/>
    </source>
</evidence>
<gene>
    <name evidence="1" type="ORF">CD178_00941</name>
</gene>
<dbReference type="KEGG" id="ksc:CD178_00941"/>
<dbReference type="Proteomes" id="UP000264120">
    <property type="component" value="Chromosome"/>
</dbReference>
<name>A0A347WA48_9PROT</name>
<accession>A0A347WA48</accession>
<dbReference type="RefSeq" id="WP_110548012.1">
    <property type="nucleotide sequence ID" value="NZ_CALCQY010000013.1"/>
</dbReference>
<reference evidence="1 2" key="1">
    <citation type="submission" date="2017-08" db="EMBL/GenBank/DDBJ databases">
        <title>Complete genome sequence of Gluconacetobacter saccharivorans CV1 isolated from Fermented Vinegar.</title>
        <authorList>
            <person name="Kim S.-Y."/>
        </authorList>
    </citation>
    <scope>NUCLEOTIDE SEQUENCE [LARGE SCALE GENOMIC DNA]</scope>
    <source>
        <strain evidence="1 2">CV1</strain>
    </source>
</reference>
<keyword evidence="2" id="KW-1185">Reference proteome</keyword>
<dbReference type="EMBL" id="CP023036">
    <property type="protein sequence ID" value="AXY21741.1"/>
    <property type="molecule type" value="Genomic_DNA"/>
</dbReference>